<name>A0A3A8PDP7_9BACT</name>
<proteinExistence type="predicted"/>
<dbReference type="AlphaFoldDB" id="A0A3A8PDP7"/>
<dbReference type="InterPro" id="IPR011751">
    <property type="entry name" value="Mxa_paralog_2265"/>
</dbReference>
<keyword evidence="2" id="KW-1185">Reference proteome</keyword>
<reference evidence="2" key="1">
    <citation type="submission" date="2018-09" db="EMBL/GenBank/DDBJ databases">
        <authorList>
            <person name="Livingstone P.G."/>
            <person name="Whitworth D.E."/>
        </authorList>
    </citation>
    <scope>NUCLEOTIDE SEQUENCE [LARGE SCALE GENOMIC DNA]</scope>
    <source>
        <strain evidence="2">AB050A</strain>
    </source>
</reference>
<dbReference type="RefSeq" id="WP_120560297.1">
    <property type="nucleotide sequence ID" value="NZ_RAWK01000383.1"/>
</dbReference>
<comment type="caution">
    <text evidence="1">The sequence shown here is derived from an EMBL/GenBank/DDBJ whole genome shotgun (WGS) entry which is preliminary data.</text>
</comment>
<evidence type="ECO:0000313" key="2">
    <source>
        <dbReference type="Proteomes" id="UP000267003"/>
    </source>
</evidence>
<dbReference type="OrthoDB" id="5523318at2"/>
<organism evidence="1 2">
    <name type="scientific">Corallococcus aberystwythensis</name>
    <dbReference type="NCBI Taxonomy" id="2316722"/>
    <lineage>
        <taxon>Bacteria</taxon>
        <taxon>Pseudomonadati</taxon>
        <taxon>Myxococcota</taxon>
        <taxon>Myxococcia</taxon>
        <taxon>Myxococcales</taxon>
        <taxon>Cystobacterineae</taxon>
        <taxon>Myxococcaceae</taxon>
        <taxon>Corallococcus</taxon>
    </lineage>
</organism>
<gene>
    <name evidence="1" type="ORF">D7W81_38250</name>
</gene>
<accession>A0A3A8PDP7</accession>
<dbReference type="NCBIfam" id="TIGR02265">
    <property type="entry name" value="Mxa_TIGR02265"/>
    <property type="match status" value="1"/>
</dbReference>
<sequence length="205" mass="22137">MSEQRKEVPGLDPVLSQDLEKRLALATPDDTARGMFFNGALNAVRNLGGDAAVEKCLAVVPEKKFVDFFNYPVAGFLKLAFTGAQLMGPQLGGFDAMLRKMGTQATTDFLSSAAGKTLLLLAGDSPKRLVTNLPTGYRAAVSYGDRSVEWTSDRAGKLLMKRDFMPPAYHEGVLHAVIEALGARGVQVKGRQTGPVDTEYALSWQ</sequence>
<dbReference type="Proteomes" id="UP000267003">
    <property type="component" value="Unassembled WGS sequence"/>
</dbReference>
<dbReference type="Pfam" id="PF09536">
    <property type="entry name" value="DUF2378"/>
    <property type="match status" value="1"/>
</dbReference>
<dbReference type="EMBL" id="RAWK01000383">
    <property type="protein sequence ID" value="RKH54528.1"/>
    <property type="molecule type" value="Genomic_DNA"/>
</dbReference>
<evidence type="ECO:0000313" key="1">
    <source>
        <dbReference type="EMBL" id="RKH54528.1"/>
    </source>
</evidence>
<protein>
    <submittedName>
        <fullName evidence="1">TIGR02265 family protein</fullName>
    </submittedName>
</protein>